<feature type="domain" description="DUF11" evidence="2">
    <location>
        <begin position="1692"/>
        <end position="1792"/>
    </location>
</feature>
<dbReference type="InterPro" id="IPR026444">
    <property type="entry name" value="Secre_tail"/>
</dbReference>
<dbReference type="Pfam" id="PF01345">
    <property type="entry name" value="DUF11"/>
    <property type="match status" value="10"/>
</dbReference>
<dbReference type="Gene3D" id="2.60.40.10">
    <property type="entry name" value="Immunoglobulins"/>
    <property type="match status" value="5"/>
</dbReference>
<dbReference type="NCBIfam" id="TIGR04183">
    <property type="entry name" value="Por_Secre_tail"/>
    <property type="match status" value="1"/>
</dbReference>
<dbReference type="KEGG" id="aswu:HUW51_01745"/>
<proteinExistence type="predicted"/>
<feature type="domain" description="DUF11" evidence="2">
    <location>
        <begin position="1307"/>
        <end position="1423"/>
    </location>
</feature>
<dbReference type="NCBIfam" id="TIGR01451">
    <property type="entry name" value="B_ant_repeat"/>
    <property type="match status" value="10"/>
</dbReference>
<evidence type="ECO:0000259" key="2">
    <source>
        <dbReference type="Pfam" id="PF01345"/>
    </source>
</evidence>
<feature type="compositionally biased region" description="Gly residues" evidence="1">
    <location>
        <begin position="269"/>
        <end position="282"/>
    </location>
</feature>
<dbReference type="NCBIfam" id="TIGR04226">
    <property type="entry name" value="RrgB_K2N_iso_D2"/>
    <property type="match status" value="1"/>
</dbReference>
<evidence type="ECO:0000259" key="3">
    <source>
        <dbReference type="Pfam" id="PF18962"/>
    </source>
</evidence>
<dbReference type="InterPro" id="IPR013783">
    <property type="entry name" value="Ig-like_fold"/>
</dbReference>
<dbReference type="Proteomes" id="UP000515237">
    <property type="component" value="Chromosome"/>
</dbReference>
<feature type="domain" description="DUF11" evidence="2">
    <location>
        <begin position="1430"/>
        <end position="1547"/>
    </location>
</feature>
<protein>
    <submittedName>
        <fullName evidence="4">DUF11 domain-containing protein</fullName>
    </submittedName>
</protein>
<dbReference type="GO" id="GO:0005509">
    <property type="term" value="F:calcium ion binding"/>
    <property type="evidence" value="ECO:0007669"/>
    <property type="project" value="InterPro"/>
</dbReference>
<dbReference type="PANTHER" id="PTHR34819">
    <property type="entry name" value="LARGE CYSTEINE-RICH PERIPLASMIC PROTEIN OMCB"/>
    <property type="match status" value="1"/>
</dbReference>
<dbReference type="EMBL" id="CP055156">
    <property type="protein sequence ID" value="QNF31507.1"/>
    <property type="molecule type" value="Genomic_DNA"/>
</dbReference>
<gene>
    <name evidence="4" type="ORF">HUW51_01745</name>
</gene>
<reference evidence="4 5" key="1">
    <citation type="journal article" date="2018" name="Int. J. Syst. Evol. Microbiol.">
        <title>Adhaeribacter swui sp. nov., isolated from wet mud.</title>
        <authorList>
            <person name="Kim D.U."/>
            <person name="Kim K.W."/>
            <person name="Kang M.S."/>
            <person name="Kim J.Y."/>
            <person name="Jang J.H."/>
            <person name="Kim M.K."/>
        </authorList>
    </citation>
    <scope>NUCLEOTIDE SEQUENCE [LARGE SCALE GENOMIC DNA]</scope>
    <source>
        <strain evidence="4 5">KCTC 52873</strain>
    </source>
</reference>
<dbReference type="InterPro" id="IPR001434">
    <property type="entry name" value="OmcB-like_DUF11"/>
</dbReference>
<dbReference type="InterPro" id="IPR026466">
    <property type="entry name" value="Fim_isopep_form_D2_dom"/>
</dbReference>
<dbReference type="InterPro" id="IPR051172">
    <property type="entry name" value="Chlamydia_OmcB"/>
</dbReference>
<dbReference type="Gene3D" id="2.60.40.740">
    <property type="match status" value="1"/>
</dbReference>
<evidence type="ECO:0000313" key="5">
    <source>
        <dbReference type="Proteomes" id="UP000515237"/>
    </source>
</evidence>
<feature type="domain" description="DUF11" evidence="2">
    <location>
        <begin position="1799"/>
        <end position="1910"/>
    </location>
</feature>
<feature type="domain" description="DUF11" evidence="2">
    <location>
        <begin position="1061"/>
        <end position="1171"/>
    </location>
</feature>
<organism evidence="4 5">
    <name type="scientific">Adhaeribacter swui</name>
    <dbReference type="NCBI Taxonomy" id="2086471"/>
    <lineage>
        <taxon>Bacteria</taxon>
        <taxon>Pseudomonadati</taxon>
        <taxon>Bacteroidota</taxon>
        <taxon>Cytophagia</taxon>
        <taxon>Cytophagales</taxon>
        <taxon>Hymenobacteraceae</taxon>
        <taxon>Adhaeribacter</taxon>
    </lineage>
</organism>
<name>A0A7G7G2X3_9BACT</name>
<dbReference type="InterPro" id="IPR047589">
    <property type="entry name" value="DUF11_rpt"/>
</dbReference>
<feature type="region of interest" description="Disordered" evidence="1">
    <location>
        <begin position="267"/>
        <end position="310"/>
    </location>
</feature>
<dbReference type="SUPFAM" id="SSF103647">
    <property type="entry name" value="TSP type-3 repeat"/>
    <property type="match status" value="1"/>
</dbReference>
<feature type="compositionally biased region" description="Gly residues" evidence="1">
    <location>
        <begin position="293"/>
        <end position="308"/>
    </location>
</feature>
<feature type="domain" description="Secretion system C-terminal sorting" evidence="3">
    <location>
        <begin position="2545"/>
        <end position="2610"/>
    </location>
</feature>
<evidence type="ECO:0000256" key="1">
    <source>
        <dbReference type="SAM" id="MobiDB-lite"/>
    </source>
</evidence>
<feature type="compositionally biased region" description="Low complexity" evidence="1">
    <location>
        <begin position="430"/>
        <end position="439"/>
    </location>
</feature>
<keyword evidence="5" id="KW-1185">Reference proteome</keyword>
<feature type="domain" description="DUF11" evidence="2">
    <location>
        <begin position="1554"/>
        <end position="1668"/>
    </location>
</feature>
<feature type="domain" description="DUF11" evidence="2">
    <location>
        <begin position="818"/>
        <end position="931"/>
    </location>
</feature>
<dbReference type="Gene3D" id="2.60.40.1170">
    <property type="entry name" value="Mu homology domain, subdomain B"/>
    <property type="match status" value="4"/>
</dbReference>
<feature type="domain" description="DUF11" evidence="2">
    <location>
        <begin position="695"/>
        <end position="811"/>
    </location>
</feature>
<dbReference type="RefSeq" id="WP_185272281.1">
    <property type="nucleotide sequence ID" value="NZ_CP055156.1"/>
</dbReference>
<sequence>MLHLLRKLTFLLFVLNIFGYSAFAQVCISPGKDGPAVSGTIINTYYPGAGTVAIGATSLTLGTSTGSTTPINKGDLVLIIQMQGANINTANDATYGSGNGSGNLTGSSFIAGNYEYALAANNVATSGGTLTLASGTINAYASSDFGATNTTGQRRYQVIRVPQYSALTLSAGITAAAWNGATGGVVVMDVAGQLNFNGQTINVAGLGFRGGAGRALRGTTGLASGDYRSLSTQTAHAQKGEGTAGTPANVLNGGALLNTGFEGYSSGSMGRGAPGNAGGGGSDSNPTANDQNAGGGGGANGGAGGRGGNSWSSQAINGGLGGASFSVAAPGRLVLGGGGGAGTTNDGSGNLANGLASSGAAGGGLVMVRAGRVIGTGTINANGSAANNSVLNDASGGGGAGGSVLLTTVASGGLTGITVTAVGGTGGNNTGAATGATPSPHGPGGGGGGGVIYASSPLASANVTGGANGTTRNANNTTNEYGAIDGSNGIVSTNITTAQLGNSSAGALCLPSLTVTKSTSTPTVYRLTSGTVATYTITVSNSGGSAQGVRVTDALPANVTFNSTVSINLGNSSSYDDVGLTASKAPVLTTTTATITPTAGSSTPVWGTFSIPSGGSVEITFRVNISNTAALNTPIQNSATASYLDPTRTSLARLVTLDNTSTYETGANAGGFVPGSNYAGSSTTNEDVTVRSTVDVAVTNTVVSTSPYYVGQEVTYRITARNNNTTSAATGVVITDVLPAGLSLVSATPGSGTYNTADGTWTVGTLAAGSETILTLVARPTITGNITTTAAKTAQVEPDETTGNNTSSNTITVASPADIAVTNTVAAGNYYNGVNTTFTVTARNNGPSNATNINIVDQLPNTLELVSATPSTGTYNTTNGTWVINSLANAASATLALVVKPKTTGLIKTVATKTSATEFDNNTGNNSAEAGIEVLPNADLIVTNTVAAGSYYRGIQTTYTVTVTNAGPDAASGVTVRDLLPGGLTFNSAQPPAGTTYDRVTGNWVIGSLAKDATVTLTIKATPNTTNAITTTASVVAKDQYDVNEINNTSSNTIYPNAAADIAVTNTVAAGPYYNGVNTTFTVTAKNNGISNASNVSIIDKLPAGLTLVTASPSNGTYSPSDGLWNIGNLVNGAEATLTLVVKPNTSGTITTLATKNSLNEYDNNTANDSQIREIIVSQNADLAITNTVSASPYVVGTNVTYTVTVTNNGPDNTTGVSVKDLLPVDLDFKNYTATTGAGTYDRSTGIWTVGNLNSGATQTLTIIAAPLNNNTITTTASVNNSNIPDNQNANNSASNSIDVDAKPIADIAITNTAAGGNYYNNVPTFFTITAKNNGPGATSGVKVTDQLPPGLNFISAEPSIGTYNSNGGVWDIGNLGSGVTQTLVLHVVPNTTGNITTRATKTAQSISENDPNNGNDFQDATINVLENADLGIVISVGDGPYYVGSTPTFTAKVRNNGPNRATNIKFYDNRPNAFDIPSIKTVTTLGTKYDPTTGYWDIPSLESGAEATITLTGRLIRSGTVSFRVSRYSADQPDRNLANDQDFATITVNPSADIEVTSTVSPEPYINGNEVTYTINAKNLGPSSASGVKITDKLPEGLSFVRAATTAGTYDAGSGVWNIDNIGAGITQTLTLVARPTQTGTFITTAEKTAQTETDPVPGNDKASNTINVGSSADVAASFSVSPGPYYNGVTAITFTGTLVNNGPDAATNVVYFDNRPSELNFRITKVTPSQGDYDPASGYWNVGTIDPLKTATLIVEAIPVKTGDIKIQVTKTGQDQTDPVAENNNASVTVNVQKAADIELSSTQASSPYFVNQQTTFTITAKNNGADNATGVAVRQFLPAGLTLVSTDPSAGTTYEPATRIWTIGDLTVGSSKTITFTVVPTAATTYTARATKSSEIEYDVNGGNNVVNTIFNNVIVHQPAVYTIEPPRNIDSYTDNQSLATVADPDGAIRAAQIISGTLPPGVAFNTTTGQFTVADRNLLVPGSTTVQVRTSDNDGGQTTLSVTLTFLPDAEVGVTVFAAKNFYDYRNGDILATFTDDDGPVVSTSVVSGSGSLPNGLSMPDGHIVVSNRFPLRPGSYPLTVRTVDQTGGITEKALTLVITADRDGDGVDDFTDIDDNNDGITDVVSGEGVDPLGKASNGQLNYYDPSYIHPKYGAFRDRNNDQINDWFDIDLDGIINNFDLDMDGDGIANTIEANGGFVPANFNLIISKYNGGVGSNGMPDYAETSPESGITILPMPDTDGDSFKDFLDIDADNDGILDNIEAQTTAGYRAPNQIDADNDGLVGVYDGNEDGQVLIPINTDANYVVSDNIPDYLDLDSDNDGAFDYYEAFDVNHNKIALDNLVQRAQNFQNAANNGYFLNRDINGFQDNDDVPDWLESQVANKPNFLSANNAVYYHDTDQDGLVDLFDPDSFGVTVVPSALGDEADFRSEQVIVPLPVELIYFKAKYQNRHVALSWATASEKNSQYFIVERSADGKTFSPIGQVNAAGTSNQVKEYAFMDEAPLPGVTYYRLKQVDFNLSSRNSKVVWVNARIEASPVIKLYPNPAQDKVTIEFSATTDEQGTLVVLNARGQQVKTQKLDIKAGQNSLLLQVQDLASGMYVVIINGPGLRYNVQLIKN</sequence>
<accession>A0A7G7G2X3</accession>
<dbReference type="PANTHER" id="PTHR34819:SF3">
    <property type="entry name" value="CELL SURFACE PROTEIN"/>
    <property type="match status" value="1"/>
</dbReference>
<feature type="region of interest" description="Disordered" evidence="1">
    <location>
        <begin position="430"/>
        <end position="450"/>
    </location>
</feature>
<dbReference type="InterPro" id="IPR028974">
    <property type="entry name" value="TSP_type-3_rpt"/>
</dbReference>
<evidence type="ECO:0000313" key="4">
    <source>
        <dbReference type="EMBL" id="QNF31507.1"/>
    </source>
</evidence>
<feature type="domain" description="DUF11" evidence="2">
    <location>
        <begin position="939"/>
        <end position="1054"/>
    </location>
</feature>
<dbReference type="Pfam" id="PF18962">
    <property type="entry name" value="Por_Secre_tail"/>
    <property type="match status" value="1"/>
</dbReference>
<feature type="domain" description="DUF11" evidence="2">
    <location>
        <begin position="1182"/>
        <end position="1297"/>
    </location>
</feature>